<reference evidence="2 5" key="1">
    <citation type="submission" date="2018-02" db="EMBL/GenBank/DDBJ databases">
        <title>Deep subsurface shale carbon reservoir microbial communities from Ohio and West Virginia, USA.</title>
        <authorList>
            <person name="Wrighton K."/>
        </authorList>
    </citation>
    <scope>NUCLEOTIDE SEQUENCE [LARGE SCALE GENOMIC DNA]</scope>
    <source>
        <strain evidence="2 5">UTICA-S1B6</strain>
    </source>
</reference>
<evidence type="ECO:0000313" key="5">
    <source>
        <dbReference type="Proteomes" id="UP000239648"/>
    </source>
</evidence>
<evidence type="ECO:0000313" key="3">
    <source>
        <dbReference type="EMBL" id="PPK52075.1"/>
    </source>
</evidence>
<dbReference type="RefSeq" id="WP_104417417.1">
    <property type="nucleotide sequence ID" value="NZ_PTIT01000037.1"/>
</dbReference>
<sequence>MDEKKLLSPAQIAGGAFWGGPLATVYYLRRNYLALGRDDYAQKTLVYGVLFVIALLVLLPFIPESFPNLVIPLAYCFAARQIASSTQMGKVQIEEAEGYTFESNWKIFGVGILTLLAFFAMALSVIMMFEEAGFLKLT</sequence>
<evidence type="ECO:0000313" key="2">
    <source>
        <dbReference type="EMBL" id="PPK50029.1"/>
    </source>
</evidence>
<dbReference type="EMBL" id="PTIU01000037">
    <property type="protein sequence ID" value="PPK52075.1"/>
    <property type="molecule type" value="Genomic_DNA"/>
</dbReference>
<dbReference type="EMBL" id="PTIT01000037">
    <property type="protein sequence ID" value="PPK50029.1"/>
    <property type="molecule type" value="Genomic_DNA"/>
</dbReference>
<gene>
    <name evidence="3" type="ORF">B0H24_103727</name>
    <name evidence="2" type="ORF">BY455_13727</name>
</gene>
<organism evidence="3 4">
    <name type="scientific">Marinobacter persicus</name>
    <dbReference type="NCBI Taxonomy" id="930118"/>
    <lineage>
        <taxon>Bacteria</taxon>
        <taxon>Pseudomonadati</taxon>
        <taxon>Pseudomonadota</taxon>
        <taxon>Gammaproteobacteria</taxon>
        <taxon>Pseudomonadales</taxon>
        <taxon>Marinobacteraceae</taxon>
        <taxon>Marinobacter</taxon>
    </lineage>
</organism>
<reference evidence="3 4" key="2">
    <citation type="submission" date="2018-02" db="EMBL/GenBank/DDBJ databases">
        <title>Subsurface microbial communities from deep shales in Ohio and West Virginia, USA.</title>
        <authorList>
            <person name="Wrighton K."/>
        </authorList>
    </citation>
    <scope>NUCLEOTIDE SEQUENCE [LARGE SCALE GENOMIC DNA]</scope>
    <source>
        <strain evidence="3 4">UTICA-S1B9</strain>
    </source>
</reference>
<keyword evidence="1" id="KW-0472">Membrane</keyword>
<keyword evidence="5" id="KW-1185">Reference proteome</keyword>
<protein>
    <submittedName>
        <fullName evidence="3">Uncharacterized protein</fullName>
    </submittedName>
</protein>
<name>A0A2S6G2Z3_9GAMM</name>
<dbReference type="Proteomes" id="UP000239648">
    <property type="component" value="Unassembled WGS sequence"/>
</dbReference>
<dbReference type="Proteomes" id="UP000239446">
    <property type="component" value="Unassembled WGS sequence"/>
</dbReference>
<accession>A0A2S6G2Z3</accession>
<dbReference type="OrthoDB" id="5815893at2"/>
<feature type="transmembrane region" description="Helical" evidence="1">
    <location>
        <begin position="40"/>
        <end position="62"/>
    </location>
</feature>
<evidence type="ECO:0000313" key="4">
    <source>
        <dbReference type="Proteomes" id="UP000239446"/>
    </source>
</evidence>
<proteinExistence type="predicted"/>
<keyword evidence="1" id="KW-1133">Transmembrane helix</keyword>
<evidence type="ECO:0000256" key="1">
    <source>
        <dbReference type="SAM" id="Phobius"/>
    </source>
</evidence>
<keyword evidence="1" id="KW-0812">Transmembrane</keyword>
<feature type="transmembrane region" description="Helical" evidence="1">
    <location>
        <begin position="107"/>
        <end position="129"/>
    </location>
</feature>
<dbReference type="AlphaFoldDB" id="A0A2S6G2Z3"/>
<comment type="caution">
    <text evidence="3">The sequence shown here is derived from an EMBL/GenBank/DDBJ whole genome shotgun (WGS) entry which is preliminary data.</text>
</comment>
<feature type="transmembrane region" description="Helical" evidence="1">
    <location>
        <begin position="6"/>
        <end position="28"/>
    </location>
</feature>